<dbReference type="GeneID" id="20323615"/>
<dbReference type="CTD" id="20323615"/>
<dbReference type="EMBL" id="KL596897">
    <property type="protein sequence ID" value="KER22471.1"/>
    <property type="molecule type" value="Genomic_DNA"/>
</dbReference>
<evidence type="ECO:0000313" key="3">
    <source>
        <dbReference type="Proteomes" id="UP000054324"/>
    </source>
</evidence>
<dbReference type="KEGG" id="ovi:T265_09446"/>
<gene>
    <name evidence="2" type="ORF">T265_09446</name>
</gene>
<organism evidence="2 3">
    <name type="scientific">Opisthorchis viverrini</name>
    <name type="common">Southeast Asian liver fluke</name>
    <dbReference type="NCBI Taxonomy" id="6198"/>
    <lineage>
        <taxon>Eukaryota</taxon>
        <taxon>Metazoa</taxon>
        <taxon>Spiralia</taxon>
        <taxon>Lophotrochozoa</taxon>
        <taxon>Platyhelminthes</taxon>
        <taxon>Trematoda</taxon>
        <taxon>Digenea</taxon>
        <taxon>Opisthorchiida</taxon>
        <taxon>Opisthorchiata</taxon>
        <taxon>Opisthorchiidae</taxon>
        <taxon>Opisthorchis</taxon>
    </lineage>
</organism>
<dbReference type="Proteomes" id="UP000054324">
    <property type="component" value="Unassembled WGS sequence"/>
</dbReference>
<dbReference type="AlphaFoldDB" id="A0A074Z5R0"/>
<evidence type="ECO:0000313" key="2">
    <source>
        <dbReference type="EMBL" id="KER22471.1"/>
    </source>
</evidence>
<feature type="region of interest" description="Disordered" evidence="1">
    <location>
        <begin position="96"/>
        <end position="126"/>
    </location>
</feature>
<accession>A0A074Z5R0</accession>
<proteinExistence type="predicted"/>
<evidence type="ECO:0000256" key="1">
    <source>
        <dbReference type="SAM" id="MobiDB-lite"/>
    </source>
</evidence>
<reference evidence="2 3" key="1">
    <citation type="submission" date="2013-11" db="EMBL/GenBank/DDBJ databases">
        <title>Opisthorchis viverrini - life in the bile duct.</title>
        <authorList>
            <person name="Young N.D."/>
            <person name="Nagarajan N."/>
            <person name="Lin S.J."/>
            <person name="Korhonen P.K."/>
            <person name="Jex A.R."/>
            <person name="Hall R.S."/>
            <person name="Safavi-Hemami H."/>
            <person name="Kaewkong W."/>
            <person name="Bertrand D."/>
            <person name="Gao S."/>
            <person name="Seet Q."/>
            <person name="Wongkham S."/>
            <person name="Teh B.T."/>
            <person name="Wongkham C."/>
            <person name="Intapan P.M."/>
            <person name="Maleewong W."/>
            <person name="Yang X."/>
            <person name="Hu M."/>
            <person name="Wang Z."/>
            <person name="Hofmann A."/>
            <person name="Sternberg P.W."/>
            <person name="Tan P."/>
            <person name="Wang J."/>
            <person name="Gasser R.B."/>
        </authorList>
    </citation>
    <scope>NUCLEOTIDE SEQUENCE [LARGE SCALE GENOMIC DNA]</scope>
</reference>
<dbReference type="RefSeq" id="XP_009173777.1">
    <property type="nucleotide sequence ID" value="XM_009175513.1"/>
</dbReference>
<sequence>MIRRTFSRIARMDFQMLHGAYVRPLLEYPNQVVYSGHTKDFTLIERVERAGLKSVDYITRLKMFDLFPLEYRRLRGDPILTYALFEQSLTNRFSTVDPANTRRGHREQQPLINKSKSDPANLGKSLDPAYQSGNPGIHMGMRVLNQFLSVFNISSTAPRLSAPIDYWLRTAYNLIVAIVL</sequence>
<dbReference type="OrthoDB" id="10063766at2759"/>
<keyword evidence="3" id="KW-1185">Reference proteome</keyword>
<protein>
    <submittedName>
        <fullName evidence="2">Uncharacterized protein</fullName>
    </submittedName>
</protein>
<name>A0A074Z5R0_OPIVI</name>